<evidence type="ECO:0000313" key="4">
    <source>
        <dbReference type="Proteomes" id="UP001501721"/>
    </source>
</evidence>
<dbReference type="SUPFAM" id="SSF55729">
    <property type="entry name" value="Acyl-CoA N-acyltransferases (Nat)"/>
    <property type="match status" value="1"/>
</dbReference>
<name>A0ABP5XTR4_9ACTN</name>
<dbReference type="InterPro" id="IPR000182">
    <property type="entry name" value="GNAT_dom"/>
</dbReference>
<gene>
    <name evidence="3" type="ORF">GCM10010422_01040</name>
</gene>
<dbReference type="Gene3D" id="3.40.630.30">
    <property type="match status" value="1"/>
</dbReference>
<dbReference type="PANTHER" id="PTHR43441:SF2">
    <property type="entry name" value="FAMILY ACETYLTRANSFERASE, PUTATIVE (AFU_ORTHOLOGUE AFUA_7G00850)-RELATED"/>
    <property type="match status" value="1"/>
</dbReference>
<dbReference type="Proteomes" id="UP001501721">
    <property type="component" value="Unassembled WGS sequence"/>
</dbReference>
<sequence length="247" mass="27445">MSARLNEYGQPVGDPVPDWTARPAPARVAVEGRLCRVEPLDADRHADDLYAAYSLAEDGADWTYMSVGPFGTAADYRAYVTRVTQVDDPLPYAVVDLRTGKAVGTLSLMRQDPSNGVVEVGSVAFSPLLKGTPVSTEAQFLLMSYVFDELGYRRYEWKCDSLNAPSRKAALRLGFTFEGVFRRAVVYKGRSRDTAWYSIVDSEWPHVGKALREWLSPDNFDTEGRQKRSLSAVRAADENPGRTHSGR</sequence>
<dbReference type="RefSeq" id="WP_346081760.1">
    <property type="nucleotide sequence ID" value="NZ_BAAATL010000001.1"/>
</dbReference>
<dbReference type="PROSITE" id="PS51186">
    <property type="entry name" value="GNAT"/>
    <property type="match status" value="1"/>
</dbReference>
<protein>
    <submittedName>
        <fullName evidence="3">GNAT family protein</fullName>
    </submittedName>
</protein>
<evidence type="ECO:0000259" key="2">
    <source>
        <dbReference type="PROSITE" id="PS51186"/>
    </source>
</evidence>
<evidence type="ECO:0000256" key="1">
    <source>
        <dbReference type="SAM" id="MobiDB-lite"/>
    </source>
</evidence>
<comment type="caution">
    <text evidence="3">The sequence shown here is derived from an EMBL/GenBank/DDBJ whole genome shotgun (WGS) entry which is preliminary data.</text>
</comment>
<dbReference type="InterPro" id="IPR016181">
    <property type="entry name" value="Acyl_CoA_acyltransferase"/>
</dbReference>
<feature type="region of interest" description="Disordered" evidence="1">
    <location>
        <begin position="1"/>
        <end position="20"/>
    </location>
</feature>
<accession>A0ABP5XTR4</accession>
<organism evidence="3 4">
    <name type="scientific">Streptomyces graminearus</name>
    <dbReference type="NCBI Taxonomy" id="284030"/>
    <lineage>
        <taxon>Bacteria</taxon>
        <taxon>Bacillati</taxon>
        <taxon>Actinomycetota</taxon>
        <taxon>Actinomycetes</taxon>
        <taxon>Kitasatosporales</taxon>
        <taxon>Streptomycetaceae</taxon>
        <taxon>Streptomyces</taxon>
    </lineage>
</organism>
<evidence type="ECO:0000313" key="3">
    <source>
        <dbReference type="EMBL" id="GAA2464448.1"/>
    </source>
</evidence>
<proteinExistence type="predicted"/>
<feature type="region of interest" description="Disordered" evidence="1">
    <location>
        <begin position="221"/>
        <end position="247"/>
    </location>
</feature>
<dbReference type="Pfam" id="PF13302">
    <property type="entry name" value="Acetyltransf_3"/>
    <property type="match status" value="1"/>
</dbReference>
<dbReference type="PANTHER" id="PTHR43441">
    <property type="entry name" value="RIBOSOMAL-PROTEIN-SERINE ACETYLTRANSFERASE"/>
    <property type="match status" value="1"/>
</dbReference>
<feature type="domain" description="N-acetyltransferase" evidence="2">
    <location>
        <begin position="35"/>
        <end position="193"/>
    </location>
</feature>
<dbReference type="InterPro" id="IPR051908">
    <property type="entry name" value="Ribosomal_N-acetyltransferase"/>
</dbReference>
<keyword evidence="4" id="KW-1185">Reference proteome</keyword>
<reference evidence="4" key="1">
    <citation type="journal article" date="2019" name="Int. J. Syst. Evol. Microbiol.">
        <title>The Global Catalogue of Microorganisms (GCM) 10K type strain sequencing project: providing services to taxonomists for standard genome sequencing and annotation.</title>
        <authorList>
            <consortium name="The Broad Institute Genomics Platform"/>
            <consortium name="The Broad Institute Genome Sequencing Center for Infectious Disease"/>
            <person name="Wu L."/>
            <person name="Ma J."/>
        </authorList>
    </citation>
    <scope>NUCLEOTIDE SEQUENCE [LARGE SCALE GENOMIC DNA]</scope>
    <source>
        <strain evidence="4">JCM 6923</strain>
    </source>
</reference>
<dbReference type="EMBL" id="BAAATL010000001">
    <property type="protein sequence ID" value="GAA2464448.1"/>
    <property type="molecule type" value="Genomic_DNA"/>
</dbReference>